<feature type="domain" description="FAD-dependent oxidoreductase 2 FAD-binding" evidence="4">
    <location>
        <begin position="5"/>
        <end position="402"/>
    </location>
</feature>
<dbReference type="PIRSF" id="PIRSF000141">
    <property type="entry name" value="Anaerobic_G3P_dh"/>
    <property type="match status" value="1"/>
</dbReference>
<dbReference type="InterPro" id="IPR036188">
    <property type="entry name" value="FAD/NAD-bd_sf"/>
</dbReference>
<dbReference type="NCBIfam" id="TIGR03378">
    <property type="entry name" value="glycerol3P_GlpB"/>
    <property type="match status" value="1"/>
</dbReference>
<evidence type="ECO:0000259" key="4">
    <source>
        <dbReference type="Pfam" id="PF00890"/>
    </source>
</evidence>
<dbReference type="SUPFAM" id="SSF51905">
    <property type="entry name" value="FAD/NAD(P)-binding domain"/>
    <property type="match status" value="1"/>
</dbReference>
<keyword evidence="1" id="KW-0285">Flavoprotein</keyword>
<name>A0A644TQ51_9ZZZZ</name>
<keyword evidence="2" id="KW-0288">FMN</keyword>
<protein>
    <submittedName>
        <fullName evidence="5">Anaerobic glycerol-3-phosphate dehydrogenase subunit B</fullName>
        <ecNumber evidence="5">1.1.5.3</ecNumber>
    </submittedName>
</protein>
<organism evidence="5">
    <name type="scientific">bioreactor metagenome</name>
    <dbReference type="NCBI Taxonomy" id="1076179"/>
    <lineage>
        <taxon>unclassified sequences</taxon>
        <taxon>metagenomes</taxon>
        <taxon>ecological metagenomes</taxon>
    </lineage>
</organism>
<evidence type="ECO:0000256" key="1">
    <source>
        <dbReference type="ARBA" id="ARBA00022630"/>
    </source>
</evidence>
<evidence type="ECO:0000313" key="5">
    <source>
        <dbReference type="EMBL" id="MPL69064.1"/>
    </source>
</evidence>
<evidence type="ECO:0000256" key="3">
    <source>
        <dbReference type="ARBA" id="ARBA00023002"/>
    </source>
</evidence>
<dbReference type="GO" id="GO:0009331">
    <property type="term" value="C:glycerol-3-phosphate dehydrogenase (FAD) complex"/>
    <property type="evidence" value="ECO:0007669"/>
    <property type="project" value="InterPro"/>
</dbReference>
<dbReference type="GO" id="GO:0004368">
    <property type="term" value="F:glycerol-3-phosphate dehydrogenase (quinone) activity"/>
    <property type="evidence" value="ECO:0007669"/>
    <property type="project" value="UniProtKB-EC"/>
</dbReference>
<keyword evidence="3 5" id="KW-0560">Oxidoreductase</keyword>
<sequence>MRESDVIVIGAGLAGLIAAAAAAKQGKKVLLLTKGAGTLTIGGGIIDVLGYLDDGKPVLNPVDGMACLTPDHPYGKIGIETVVDSINFLLKICENEGYPQIGSCRQMQWVPTAAGMLKPTCIVPKTMDVSGLKKTTNRVVVGFKYLKDFYPQLVAKNLATMPGFEGNYKVAMVSPPFECGRDIGTLDIARWLDTEEGLKECTRQLQQVVKAGSTLIIPPVLGTNPDYLALGWLEKNLECHLLETVTVPPSITGLRLRTMLLNYVKKQGVRIIEQAFVTESVIDKGRCAAVVTEAIDRQRFYYAKSFIVATGGIFGGGIIVEPDQVREPIFRLPVKAPLRREDWANQALLSNAKQPFAQIGITVDEKMQPLDVNGNVVLPNVYIAGRTLAGYDAFFEKSGNGVAVSSGYKAAMSV</sequence>
<gene>
    <name evidence="5" type="primary">glpB_1</name>
    <name evidence="5" type="ORF">SDC9_14797</name>
</gene>
<comment type="caution">
    <text evidence="5">The sequence shown here is derived from an EMBL/GenBank/DDBJ whole genome shotgun (WGS) entry which is preliminary data.</text>
</comment>
<dbReference type="Gene3D" id="3.50.50.60">
    <property type="entry name" value="FAD/NAD(P)-binding domain"/>
    <property type="match status" value="2"/>
</dbReference>
<dbReference type="InterPro" id="IPR009158">
    <property type="entry name" value="G3P_DH_GlpB_su"/>
</dbReference>
<proteinExistence type="predicted"/>
<dbReference type="InterPro" id="IPR003953">
    <property type="entry name" value="FAD-dep_OxRdtase_2_FAD-bd"/>
</dbReference>
<dbReference type="AlphaFoldDB" id="A0A644TQ51"/>
<reference evidence="5" key="1">
    <citation type="submission" date="2019-08" db="EMBL/GenBank/DDBJ databases">
        <authorList>
            <person name="Kucharzyk K."/>
            <person name="Murdoch R.W."/>
            <person name="Higgins S."/>
            <person name="Loffler F."/>
        </authorList>
    </citation>
    <scope>NUCLEOTIDE SEQUENCE</scope>
</reference>
<accession>A0A644TQ51</accession>
<dbReference type="Pfam" id="PF00890">
    <property type="entry name" value="FAD_binding_2"/>
    <property type="match status" value="1"/>
</dbReference>
<evidence type="ECO:0000256" key="2">
    <source>
        <dbReference type="ARBA" id="ARBA00022643"/>
    </source>
</evidence>
<dbReference type="EC" id="1.1.5.3" evidence="5"/>
<dbReference type="EMBL" id="VSSQ01000044">
    <property type="protein sequence ID" value="MPL69064.1"/>
    <property type="molecule type" value="Genomic_DNA"/>
</dbReference>